<evidence type="ECO:0000313" key="2">
    <source>
        <dbReference type="EMBL" id="MDQ9072290.1"/>
    </source>
</evidence>
<feature type="transmembrane region" description="Helical" evidence="1">
    <location>
        <begin position="25"/>
        <end position="44"/>
    </location>
</feature>
<accession>A0AAW8JM52</accession>
<protein>
    <submittedName>
        <fullName evidence="2">Uncharacterized protein</fullName>
    </submittedName>
</protein>
<dbReference type="EMBL" id="JAVIDA010000018">
    <property type="protein sequence ID" value="MDQ9072290.1"/>
    <property type="molecule type" value="Genomic_DNA"/>
</dbReference>
<comment type="caution">
    <text evidence="2">The sequence shown here is derived from an EMBL/GenBank/DDBJ whole genome shotgun (WGS) entry which is preliminary data.</text>
</comment>
<keyword evidence="1" id="KW-0812">Transmembrane</keyword>
<dbReference type="AlphaFoldDB" id="A0AAW8JM52"/>
<gene>
    <name evidence="2" type="ORF">RFH51_12560</name>
</gene>
<evidence type="ECO:0000313" key="3">
    <source>
        <dbReference type="Proteomes" id="UP001243195"/>
    </source>
</evidence>
<evidence type="ECO:0000256" key="1">
    <source>
        <dbReference type="SAM" id="Phobius"/>
    </source>
</evidence>
<proteinExistence type="predicted"/>
<feature type="non-terminal residue" evidence="2">
    <location>
        <position position="1"/>
    </location>
</feature>
<dbReference type="Proteomes" id="UP001243195">
    <property type="component" value="Unassembled WGS sequence"/>
</dbReference>
<keyword evidence="1" id="KW-1133">Transmembrane helix</keyword>
<sequence>ILMFITSFEEQNITYRSCSNLRIHLYIWAYVLTCFVLIALWFSFPRMELKKIMQERKARGEF</sequence>
<name>A0AAW8JM52_9GAMM</name>
<organism evidence="2 3">
    <name type="scientific">Acinetobacter gerneri</name>
    <dbReference type="NCBI Taxonomy" id="202952"/>
    <lineage>
        <taxon>Bacteria</taxon>
        <taxon>Pseudomonadati</taxon>
        <taxon>Pseudomonadota</taxon>
        <taxon>Gammaproteobacteria</taxon>
        <taxon>Moraxellales</taxon>
        <taxon>Moraxellaceae</taxon>
        <taxon>Acinetobacter</taxon>
    </lineage>
</organism>
<reference evidence="2" key="1">
    <citation type="submission" date="2023-08" db="EMBL/GenBank/DDBJ databases">
        <title>Emergence of clinically-relevant ST2 carbapenem-resistant Acinetobacter baumannii strains in hospital sewages in Zhejiang, East of China.</title>
        <authorList>
            <person name="Kaichao C."/>
            <person name="Zhang R."/>
        </authorList>
    </citation>
    <scope>NUCLEOTIDE SEQUENCE</scope>
    <source>
        <strain evidence="2">M-SY-60</strain>
    </source>
</reference>
<keyword evidence="1" id="KW-0472">Membrane</keyword>